<dbReference type="AlphaFoldDB" id="A0A5B7WZF9"/>
<keyword evidence="1" id="KW-0472">Membrane</keyword>
<feature type="transmembrane region" description="Helical" evidence="1">
    <location>
        <begin position="247"/>
        <end position="265"/>
    </location>
</feature>
<organism evidence="3 4">
    <name type="scientific">Antarcticibacterium flavum</name>
    <dbReference type="NCBI Taxonomy" id="2058175"/>
    <lineage>
        <taxon>Bacteria</taxon>
        <taxon>Pseudomonadati</taxon>
        <taxon>Bacteroidota</taxon>
        <taxon>Flavobacteriia</taxon>
        <taxon>Flavobacteriales</taxon>
        <taxon>Flavobacteriaceae</taxon>
        <taxon>Antarcticibacterium</taxon>
    </lineage>
</organism>
<dbReference type="Proteomes" id="UP000309016">
    <property type="component" value="Chromosome"/>
</dbReference>
<dbReference type="KEGG" id="afla:FHG64_02700"/>
<dbReference type="OrthoDB" id="9807744at2"/>
<keyword evidence="1" id="KW-0812">Transmembrane</keyword>
<protein>
    <submittedName>
        <fullName evidence="3">DUF418 domain-containing protein</fullName>
    </submittedName>
</protein>
<feature type="transmembrane region" description="Helical" evidence="1">
    <location>
        <begin position="354"/>
        <end position="370"/>
    </location>
</feature>
<feature type="transmembrane region" description="Helical" evidence="1">
    <location>
        <begin position="285"/>
        <end position="306"/>
    </location>
</feature>
<evidence type="ECO:0000256" key="1">
    <source>
        <dbReference type="SAM" id="Phobius"/>
    </source>
</evidence>
<feature type="transmembrane region" description="Helical" evidence="1">
    <location>
        <begin position="209"/>
        <end position="226"/>
    </location>
</feature>
<dbReference type="RefSeq" id="WP_139064962.1">
    <property type="nucleotide sequence ID" value="NZ_CP040812.1"/>
</dbReference>
<feature type="transmembrane region" description="Helical" evidence="1">
    <location>
        <begin position="21"/>
        <end position="38"/>
    </location>
</feature>
<keyword evidence="1" id="KW-1133">Transmembrane helix</keyword>
<evidence type="ECO:0000313" key="3">
    <source>
        <dbReference type="EMBL" id="QCY68387.1"/>
    </source>
</evidence>
<evidence type="ECO:0000313" key="4">
    <source>
        <dbReference type="Proteomes" id="UP000309016"/>
    </source>
</evidence>
<evidence type="ECO:0000259" key="2">
    <source>
        <dbReference type="Pfam" id="PF04235"/>
    </source>
</evidence>
<feature type="domain" description="DUF418" evidence="2">
    <location>
        <begin position="227"/>
        <end position="394"/>
    </location>
</feature>
<dbReference type="InterPro" id="IPR007349">
    <property type="entry name" value="DUF418"/>
</dbReference>
<proteinExistence type="predicted"/>
<feature type="transmembrane region" description="Helical" evidence="1">
    <location>
        <begin position="58"/>
        <end position="85"/>
    </location>
</feature>
<feature type="transmembrane region" description="Helical" evidence="1">
    <location>
        <begin position="92"/>
        <end position="110"/>
    </location>
</feature>
<name>A0A5B7WZF9_9FLAO</name>
<feature type="transmembrane region" description="Helical" evidence="1">
    <location>
        <begin position="326"/>
        <end position="348"/>
    </location>
</feature>
<dbReference type="PANTHER" id="PTHR30590:SF2">
    <property type="entry name" value="INNER MEMBRANE PROTEIN"/>
    <property type="match status" value="1"/>
</dbReference>
<dbReference type="EMBL" id="CP040812">
    <property type="protein sequence ID" value="QCY68387.1"/>
    <property type="molecule type" value="Genomic_DNA"/>
</dbReference>
<sequence length="416" mass="48090">MGREITTGKGKRIEILDILRGFALAGILYAHMVFWYTGAALPPGVYFKYDSLPDNVAFAIFGAFVFGKFFSVFSFLFGLGFYLYFHKRKDEGNFNTTYLWRMFLLLLIGLAHHSLWRGDILAVYAVLGMLLLFFRRLPTKLLALISLFFIINLPTHIYELFQVPAAKVEFPMASQATDYYMLIKSGDLQTVVTENTLSWAAKMQYQLESGRFLMTLGYFLLGLYAGRRRLFRNIEKNLKNFQKWNKISLNIVLILLTAGLLMYLFELVTLPQLEIAPPLQWPAGLLFSIYNASLTIFFITGVSLLYRKKVFQNFLSPLGVMGRMALTNYLLQTVFGLLIFYQFGLGLFDQTSPAINILVAILIFHLQLKFSQLWLRHFKQGPVEWLWRSLTYFKFKPNRRKPKKKEAVMVEEVSNG</sequence>
<dbReference type="PANTHER" id="PTHR30590">
    <property type="entry name" value="INNER MEMBRANE PROTEIN"/>
    <property type="match status" value="1"/>
</dbReference>
<keyword evidence="4" id="KW-1185">Reference proteome</keyword>
<dbReference type="InterPro" id="IPR052529">
    <property type="entry name" value="Bact_Transport_Assoc"/>
</dbReference>
<dbReference type="Pfam" id="PF04235">
    <property type="entry name" value="DUF418"/>
    <property type="match status" value="1"/>
</dbReference>
<reference evidence="3 4" key="1">
    <citation type="submission" date="2019-06" db="EMBL/GenBank/DDBJ databases">
        <title>Complete genome sequence of Antarcticibacterium flavum KCTC 52984T from an Antarctic marine sediment.</title>
        <authorList>
            <person name="Lee Y.M."/>
            <person name="Shin S.C."/>
        </authorList>
    </citation>
    <scope>NUCLEOTIDE SEQUENCE [LARGE SCALE GENOMIC DNA]</scope>
    <source>
        <strain evidence="3 4">KCTC 52984</strain>
    </source>
</reference>
<gene>
    <name evidence="3" type="ORF">FHG64_02700</name>
</gene>
<feature type="transmembrane region" description="Helical" evidence="1">
    <location>
        <begin position="116"/>
        <end position="134"/>
    </location>
</feature>
<feature type="transmembrane region" description="Helical" evidence="1">
    <location>
        <begin position="141"/>
        <end position="161"/>
    </location>
</feature>
<accession>A0A5B7WZF9</accession>